<comment type="caution">
    <text evidence="5">The sequence shown here is derived from an EMBL/GenBank/DDBJ whole genome shotgun (WGS) entry which is preliminary data.</text>
</comment>
<accession>A0ABV7YKJ9</accession>
<keyword evidence="1 2" id="KW-0238">DNA-binding</keyword>
<keyword evidence="6" id="KW-1185">Reference proteome</keyword>
<dbReference type="Pfam" id="PF00440">
    <property type="entry name" value="TetR_N"/>
    <property type="match status" value="1"/>
</dbReference>
<dbReference type="PROSITE" id="PS50977">
    <property type="entry name" value="HTH_TETR_2"/>
    <property type="match status" value="1"/>
</dbReference>
<feature type="region of interest" description="Disordered" evidence="3">
    <location>
        <begin position="1"/>
        <end position="22"/>
    </location>
</feature>
<dbReference type="PANTHER" id="PTHR30055:SF209">
    <property type="entry name" value="POSSIBLE TRANSCRIPTIONAL REGULATORY PROTEIN (PROBABLY TETR-FAMILY)"/>
    <property type="match status" value="1"/>
</dbReference>
<dbReference type="EMBL" id="JBHRZH010000043">
    <property type="protein sequence ID" value="MFC3765875.1"/>
    <property type="molecule type" value="Genomic_DNA"/>
</dbReference>
<evidence type="ECO:0000256" key="2">
    <source>
        <dbReference type="PROSITE-ProRule" id="PRU00335"/>
    </source>
</evidence>
<dbReference type="PRINTS" id="PR00455">
    <property type="entry name" value="HTHTETR"/>
</dbReference>
<dbReference type="Gene3D" id="1.10.357.10">
    <property type="entry name" value="Tetracycline Repressor, domain 2"/>
    <property type="match status" value="1"/>
</dbReference>
<dbReference type="RefSeq" id="WP_205121137.1">
    <property type="nucleotide sequence ID" value="NZ_JAFBCM010000001.1"/>
</dbReference>
<dbReference type="PANTHER" id="PTHR30055">
    <property type="entry name" value="HTH-TYPE TRANSCRIPTIONAL REGULATOR RUTR"/>
    <property type="match status" value="1"/>
</dbReference>
<evidence type="ECO:0000313" key="5">
    <source>
        <dbReference type="EMBL" id="MFC3765875.1"/>
    </source>
</evidence>
<protein>
    <submittedName>
        <fullName evidence="5">TetR/AcrR family transcriptional regulator</fullName>
    </submittedName>
</protein>
<evidence type="ECO:0000256" key="1">
    <source>
        <dbReference type="ARBA" id="ARBA00023125"/>
    </source>
</evidence>
<dbReference type="InterPro" id="IPR001647">
    <property type="entry name" value="HTH_TetR"/>
</dbReference>
<feature type="domain" description="HTH tetR-type" evidence="4">
    <location>
        <begin position="25"/>
        <end position="85"/>
    </location>
</feature>
<organism evidence="5 6">
    <name type="scientific">Tenggerimyces flavus</name>
    <dbReference type="NCBI Taxonomy" id="1708749"/>
    <lineage>
        <taxon>Bacteria</taxon>
        <taxon>Bacillati</taxon>
        <taxon>Actinomycetota</taxon>
        <taxon>Actinomycetes</taxon>
        <taxon>Propionibacteriales</taxon>
        <taxon>Nocardioidaceae</taxon>
        <taxon>Tenggerimyces</taxon>
    </lineage>
</organism>
<reference evidence="6" key="1">
    <citation type="journal article" date="2019" name="Int. J. Syst. Evol. Microbiol.">
        <title>The Global Catalogue of Microorganisms (GCM) 10K type strain sequencing project: providing services to taxonomists for standard genome sequencing and annotation.</title>
        <authorList>
            <consortium name="The Broad Institute Genomics Platform"/>
            <consortium name="The Broad Institute Genome Sequencing Center for Infectious Disease"/>
            <person name="Wu L."/>
            <person name="Ma J."/>
        </authorList>
    </citation>
    <scope>NUCLEOTIDE SEQUENCE [LARGE SCALE GENOMIC DNA]</scope>
    <source>
        <strain evidence="6">CGMCC 4.7241</strain>
    </source>
</reference>
<sequence length="206" mass="21971">MPEREGNRKPFQLTGSGSPERADAARNRAKILAAAASVYAERGVDGLALDQVAAVAGVGVGTVYRRFADRGQLAQGLMDAHEQAFQASFMTGPPPLGPGAPAGDRLRAFLHAFVDRLSTQADLLVVAETATPTARYESGAYRLHHVHVVALLDELRPGADTHYLADALLAQVAAAQFVRQHRDEGLSVERIKSGLDDLLTALTRVP</sequence>
<name>A0ABV7YKJ9_9ACTN</name>
<dbReference type="Proteomes" id="UP001595699">
    <property type="component" value="Unassembled WGS sequence"/>
</dbReference>
<feature type="DNA-binding region" description="H-T-H motif" evidence="2">
    <location>
        <begin position="48"/>
        <end position="67"/>
    </location>
</feature>
<evidence type="ECO:0000256" key="3">
    <source>
        <dbReference type="SAM" id="MobiDB-lite"/>
    </source>
</evidence>
<proteinExistence type="predicted"/>
<evidence type="ECO:0000313" key="6">
    <source>
        <dbReference type="Proteomes" id="UP001595699"/>
    </source>
</evidence>
<evidence type="ECO:0000259" key="4">
    <source>
        <dbReference type="PROSITE" id="PS50977"/>
    </source>
</evidence>
<dbReference type="InterPro" id="IPR050109">
    <property type="entry name" value="HTH-type_TetR-like_transc_reg"/>
</dbReference>
<gene>
    <name evidence="5" type="ORF">ACFOUW_33925</name>
</gene>
<dbReference type="SUPFAM" id="SSF46689">
    <property type="entry name" value="Homeodomain-like"/>
    <property type="match status" value="1"/>
</dbReference>
<dbReference type="InterPro" id="IPR009057">
    <property type="entry name" value="Homeodomain-like_sf"/>
</dbReference>